<dbReference type="eggNOG" id="COG0398">
    <property type="taxonomic scope" value="Bacteria"/>
</dbReference>
<dbReference type="HOGENOM" id="CLU_038944_3_2_7"/>
<gene>
    <name evidence="8" type="ordered locus">Dbac_1185</name>
</gene>
<keyword evidence="3 6" id="KW-0812">Transmembrane</keyword>
<feature type="transmembrane region" description="Helical" evidence="6">
    <location>
        <begin position="213"/>
        <end position="232"/>
    </location>
</feature>
<dbReference type="InterPro" id="IPR032816">
    <property type="entry name" value="VTT_dom"/>
</dbReference>
<feature type="transmembrane region" description="Helical" evidence="6">
    <location>
        <begin position="62"/>
        <end position="82"/>
    </location>
</feature>
<dbReference type="Pfam" id="PF09335">
    <property type="entry name" value="VTT_dom"/>
    <property type="match status" value="1"/>
</dbReference>
<organism evidence="8 9">
    <name type="scientific">Desulfomicrobium baculatum (strain DSM 4028 / VKM B-1378 / X)</name>
    <name type="common">Desulfovibrio baculatus</name>
    <dbReference type="NCBI Taxonomy" id="525897"/>
    <lineage>
        <taxon>Bacteria</taxon>
        <taxon>Pseudomonadati</taxon>
        <taxon>Thermodesulfobacteriota</taxon>
        <taxon>Desulfovibrionia</taxon>
        <taxon>Desulfovibrionales</taxon>
        <taxon>Desulfomicrobiaceae</taxon>
        <taxon>Desulfomicrobium</taxon>
    </lineage>
</organism>
<feature type="transmembrane region" description="Helical" evidence="6">
    <location>
        <begin position="174"/>
        <end position="193"/>
    </location>
</feature>
<protein>
    <recommendedName>
        <fullName evidence="6">TVP38/TMEM64 family membrane protein</fullName>
    </recommendedName>
</protein>
<dbReference type="GO" id="GO:0005886">
    <property type="term" value="C:plasma membrane"/>
    <property type="evidence" value="ECO:0007669"/>
    <property type="project" value="UniProtKB-SubCell"/>
</dbReference>
<keyword evidence="5 6" id="KW-0472">Membrane</keyword>
<dbReference type="OrthoDB" id="9812980at2"/>
<dbReference type="InterPro" id="IPR015414">
    <property type="entry name" value="TMEM64"/>
</dbReference>
<name>C7LRE3_DESBD</name>
<evidence type="ECO:0000259" key="7">
    <source>
        <dbReference type="Pfam" id="PF09335"/>
    </source>
</evidence>
<feature type="transmembrane region" description="Helical" evidence="6">
    <location>
        <begin position="20"/>
        <end position="41"/>
    </location>
</feature>
<evidence type="ECO:0000256" key="4">
    <source>
        <dbReference type="ARBA" id="ARBA00022989"/>
    </source>
</evidence>
<keyword evidence="4 6" id="KW-1133">Transmembrane helix</keyword>
<evidence type="ECO:0000256" key="1">
    <source>
        <dbReference type="ARBA" id="ARBA00004651"/>
    </source>
</evidence>
<comment type="similarity">
    <text evidence="6">Belongs to the TVP38/TMEM64 family.</text>
</comment>
<evidence type="ECO:0000256" key="3">
    <source>
        <dbReference type="ARBA" id="ARBA00022692"/>
    </source>
</evidence>
<evidence type="ECO:0000313" key="9">
    <source>
        <dbReference type="Proteomes" id="UP000002216"/>
    </source>
</evidence>
<feature type="domain" description="VTT" evidence="7">
    <location>
        <begin position="77"/>
        <end position="195"/>
    </location>
</feature>
<evidence type="ECO:0000313" key="8">
    <source>
        <dbReference type="EMBL" id="ACU89289.1"/>
    </source>
</evidence>
<evidence type="ECO:0000256" key="5">
    <source>
        <dbReference type="ARBA" id="ARBA00023136"/>
    </source>
</evidence>
<dbReference type="Proteomes" id="UP000002216">
    <property type="component" value="Chromosome"/>
</dbReference>
<dbReference type="KEGG" id="dba:Dbac_1185"/>
<keyword evidence="9" id="KW-1185">Reference proteome</keyword>
<proteinExistence type="inferred from homology"/>
<accession>C7LRE3</accession>
<dbReference type="STRING" id="525897.Dbac_1185"/>
<reference evidence="8 9" key="1">
    <citation type="journal article" date="2009" name="Stand. Genomic Sci.">
        <title>Complete genome sequence of Desulfomicrobium baculatum type strain (X).</title>
        <authorList>
            <person name="Copeland A."/>
            <person name="Spring S."/>
            <person name="Goker M."/>
            <person name="Schneider S."/>
            <person name="Lapidus A."/>
            <person name="Del Rio T.G."/>
            <person name="Tice H."/>
            <person name="Cheng J.F."/>
            <person name="Chen F."/>
            <person name="Nolan M."/>
            <person name="Bruce D."/>
            <person name="Goodwin L."/>
            <person name="Pitluck S."/>
            <person name="Ivanova N."/>
            <person name="Mavrommatis K."/>
            <person name="Ovchinnikova G."/>
            <person name="Pati A."/>
            <person name="Chen A."/>
            <person name="Palaniappan K."/>
            <person name="Land M."/>
            <person name="Hauser L."/>
            <person name="Chang Y.J."/>
            <person name="Jeffries C.C."/>
            <person name="Meincke L."/>
            <person name="Sims D."/>
            <person name="Brettin T."/>
            <person name="Detter J.C."/>
            <person name="Han C."/>
            <person name="Chain P."/>
            <person name="Bristow J."/>
            <person name="Eisen J.A."/>
            <person name="Markowitz V."/>
            <person name="Hugenholtz P."/>
            <person name="Kyrpides N.C."/>
            <person name="Klenk H.P."/>
            <person name="Lucas S."/>
        </authorList>
    </citation>
    <scope>NUCLEOTIDE SEQUENCE [LARGE SCALE GENOMIC DNA]</scope>
    <source>
        <strain evidence="9">DSM 4028 / VKM B-1378 / X</strain>
    </source>
</reference>
<sequence length="258" mass="27926">MINSDTNASAPSSFTGLKRPLLGIAAGIVFVGLVLVVLVYFDLHEQLVVLLEWIDTQGAMAAVYFILLMAAVVVLLLPGIFLTTGAGFVFGLIEGTVLVVAGTVLGASLAFLIARHLFGERASRFILRRSNLQVVSDEMARHDFKVVMLTRLIPFFPGKISNYFFGLTKFTFKGFVLGSLIGFIPFSLHNVYLGSIAADLASLSRGEVERSPLQWAFYGLGFVATIVALLYFNNLARRALAAYSQESGKAGTETKDSS</sequence>
<feature type="transmembrane region" description="Helical" evidence="6">
    <location>
        <begin position="88"/>
        <end position="114"/>
    </location>
</feature>
<dbReference type="PANTHER" id="PTHR12677">
    <property type="entry name" value="GOLGI APPARATUS MEMBRANE PROTEIN TVP38-RELATED"/>
    <property type="match status" value="1"/>
</dbReference>
<keyword evidence="2 6" id="KW-1003">Cell membrane</keyword>
<dbReference type="PANTHER" id="PTHR12677:SF59">
    <property type="entry name" value="GOLGI APPARATUS MEMBRANE PROTEIN TVP38-RELATED"/>
    <property type="match status" value="1"/>
</dbReference>
<evidence type="ECO:0000256" key="6">
    <source>
        <dbReference type="RuleBase" id="RU366058"/>
    </source>
</evidence>
<dbReference type="RefSeq" id="WP_015773386.1">
    <property type="nucleotide sequence ID" value="NC_013173.1"/>
</dbReference>
<evidence type="ECO:0000256" key="2">
    <source>
        <dbReference type="ARBA" id="ARBA00022475"/>
    </source>
</evidence>
<dbReference type="AlphaFoldDB" id="C7LRE3"/>
<comment type="subcellular location">
    <subcellularLocation>
        <location evidence="1 6">Cell membrane</location>
        <topology evidence="1 6">Multi-pass membrane protein</topology>
    </subcellularLocation>
</comment>
<dbReference type="EMBL" id="CP001629">
    <property type="protein sequence ID" value="ACU89289.1"/>
    <property type="molecule type" value="Genomic_DNA"/>
</dbReference>